<evidence type="ECO:0008006" key="4">
    <source>
        <dbReference type="Google" id="ProtNLM"/>
    </source>
</evidence>
<feature type="region of interest" description="Disordered" evidence="1">
    <location>
        <begin position="24"/>
        <end position="47"/>
    </location>
</feature>
<reference evidence="2" key="2">
    <citation type="submission" date="2018-05" db="EMBL/GenBank/DDBJ databases">
        <title>OpunRS2 (Oryza punctata Reference Sequence Version 2).</title>
        <authorList>
            <person name="Zhang J."/>
            <person name="Kudrna D."/>
            <person name="Lee S."/>
            <person name="Talag J."/>
            <person name="Welchert J."/>
            <person name="Wing R.A."/>
        </authorList>
    </citation>
    <scope>NUCLEOTIDE SEQUENCE [LARGE SCALE GENOMIC DNA]</scope>
</reference>
<keyword evidence="3" id="KW-1185">Reference proteome</keyword>
<protein>
    <recommendedName>
        <fullName evidence="4">CENP-V/GFA domain-containing protein</fullName>
    </recommendedName>
</protein>
<organism evidence="2">
    <name type="scientific">Oryza punctata</name>
    <name type="common">Red rice</name>
    <dbReference type="NCBI Taxonomy" id="4537"/>
    <lineage>
        <taxon>Eukaryota</taxon>
        <taxon>Viridiplantae</taxon>
        <taxon>Streptophyta</taxon>
        <taxon>Embryophyta</taxon>
        <taxon>Tracheophyta</taxon>
        <taxon>Spermatophyta</taxon>
        <taxon>Magnoliopsida</taxon>
        <taxon>Liliopsida</taxon>
        <taxon>Poales</taxon>
        <taxon>Poaceae</taxon>
        <taxon>BOP clade</taxon>
        <taxon>Oryzoideae</taxon>
        <taxon>Oryzeae</taxon>
        <taxon>Oryzinae</taxon>
        <taxon>Oryza</taxon>
    </lineage>
</organism>
<proteinExistence type="predicted"/>
<dbReference type="STRING" id="4537.A0A0E0LZ44"/>
<dbReference type="AlphaFoldDB" id="A0A0E0LZ44"/>
<sequence>MEINKIQHKIGANDLDPFIEDRWEEGADLGRSPERENAALPTPSRSVMNPARRRRLLARARRSSAPYPAAFSRSPAGQPGAAAFCKFCGITSFYTPWSNPDGVACVNLGTLAHIEYRHADGRNWEKWKPYTAKFCNDRSSNCKLAM</sequence>
<dbReference type="eggNOG" id="KOG4192">
    <property type="taxonomic scope" value="Eukaryota"/>
</dbReference>
<dbReference type="Gramene" id="OPUNC09G02850.1">
    <property type="protein sequence ID" value="OPUNC09G02850.1"/>
    <property type="gene ID" value="OPUNC09G02850"/>
</dbReference>
<reference evidence="2" key="1">
    <citation type="submission" date="2015-04" db="UniProtKB">
        <authorList>
            <consortium name="EnsemblPlants"/>
        </authorList>
    </citation>
    <scope>IDENTIFICATION</scope>
</reference>
<accession>A0A0E0LZ44</accession>
<dbReference type="HOGENOM" id="CLU_1780464_0_0_1"/>
<evidence type="ECO:0000313" key="3">
    <source>
        <dbReference type="Proteomes" id="UP000026962"/>
    </source>
</evidence>
<evidence type="ECO:0000256" key="1">
    <source>
        <dbReference type="SAM" id="MobiDB-lite"/>
    </source>
</evidence>
<dbReference type="Proteomes" id="UP000026962">
    <property type="component" value="Chromosome 9"/>
</dbReference>
<name>A0A0E0LZ44_ORYPU</name>
<dbReference type="EnsemblPlants" id="OPUNC09G02850.1">
    <property type="protein sequence ID" value="OPUNC09G02850.1"/>
    <property type="gene ID" value="OPUNC09G02850"/>
</dbReference>
<evidence type="ECO:0000313" key="2">
    <source>
        <dbReference type="EnsemblPlants" id="OPUNC09G02850.1"/>
    </source>
</evidence>